<keyword evidence="1" id="KW-0812">Transmembrane</keyword>
<protein>
    <submittedName>
        <fullName evidence="2">Uncharacterized protein</fullName>
    </submittedName>
</protein>
<feature type="transmembrane region" description="Helical" evidence="1">
    <location>
        <begin position="226"/>
        <end position="242"/>
    </location>
</feature>
<gene>
    <name evidence="2" type="ORF">UAU_01964</name>
</gene>
<dbReference type="eggNOG" id="COG0604">
    <property type="taxonomic scope" value="Bacteria"/>
</dbReference>
<evidence type="ECO:0000313" key="3">
    <source>
        <dbReference type="Proteomes" id="UP000013782"/>
    </source>
</evidence>
<keyword evidence="3" id="KW-1185">Reference proteome</keyword>
<evidence type="ECO:0000313" key="2">
    <source>
        <dbReference type="EMBL" id="EOH94229.1"/>
    </source>
</evidence>
<dbReference type="PATRIC" id="fig|1158607.3.peg.1931"/>
<evidence type="ECO:0000256" key="1">
    <source>
        <dbReference type="SAM" id="Phobius"/>
    </source>
</evidence>
<feature type="transmembrane region" description="Helical" evidence="1">
    <location>
        <begin position="254"/>
        <end position="274"/>
    </location>
</feature>
<proteinExistence type="predicted"/>
<sequence>MENWVDRYVAAVVGRLPEKERAEVERELKSSIYDMLSDEPTEAEIKQVLKDMGSPADLAEEYRQNPRYLISPKVYDSYIRMLKVLVPIITVIAVVIGVVTAGIEAFQMTSIQISEVFQMIISQGISSGVSAAMQTLIWVTVGYVIAERTGMISDKKKDEWELEELPKPQAGEIIPLSDPIGEMIASFFFCGWLALMGLGFAPFVAIGNGSSAISVPVFSDSFAMKVVPIMVIVVILTVISSVQKITQRRWNSRVCIWVIIDNVISAVLWIFLFMQQDIFSPQLISRLQERDWSTGDVLHYISIGDTLTIQMVICGIIVLVTAIEIGSAIFKTAKNSSVQATVA</sequence>
<dbReference type="OrthoDB" id="116789at2"/>
<reference evidence="2 3" key="1">
    <citation type="submission" date="2013-02" db="EMBL/GenBank/DDBJ databases">
        <title>The Genome Sequence of Enterococcus pallens BAA-351.</title>
        <authorList>
            <consortium name="The Broad Institute Genome Sequencing Platform"/>
            <consortium name="The Broad Institute Genome Sequencing Center for Infectious Disease"/>
            <person name="Earl A.M."/>
            <person name="Gilmore M.S."/>
            <person name="Lebreton F."/>
            <person name="Walker B."/>
            <person name="Young S.K."/>
            <person name="Zeng Q."/>
            <person name="Gargeya S."/>
            <person name="Fitzgerald M."/>
            <person name="Haas B."/>
            <person name="Abouelleil A."/>
            <person name="Alvarado L."/>
            <person name="Arachchi H.M."/>
            <person name="Berlin A.M."/>
            <person name="Chapman S.B."/>
            <person name="Dewar J."/>
            <person name="Goldberg J."/>
            <person name="Griggs A."/>
            <person name="Gujja S."/>
            <person name="Hansen M."/>
            <person name="Howarth C."/>
            <person name="Imamovic A."/>
            <person name="Larimer J."/>
            <person name="McCowan C."/>
            <person name="Murphy C."/>
            <person name="Neiman D."/>
            <person name="Pearson M."/>
            <person name="Priest M."/>
            <person name="Roberts A."/>
            <person name="Saif S."/>
            <person name="Shea T."/>
            <person name="Sisk P."/>
            <person name="Sykes S."/>
            <person name="Wortman J."/>
            <person name="Nusbaum C."/>
            <person name="Birren B."/>
        </authorList>
    </citation>
    <scope>NUCLEOTIDE SEQUENCE [LARGE SCALE GENOMIC DNA]</scope>
    <source>
        <strain evidence="2 3">ATCC BAA-351</strain>
    </source>
</reference>
<dbReference type="RefSeq" id="WP_010756955.1">
    <property type="nucleotide sequence ID" value="NZ_ASWD01000001.1"/>
</dbReference>
<dbReference type="Pfam" id="PF22564">
    <property type="entry name" value="HAAS"/>
    <property type="match status" value="1"/>
</dbReference>
<comment type="caution">
    <text evidence="2">The sequence shown here is derived from an EMBL/GenBank/DDBJ whole genome shotgun (WGS) entry which is preliminary data.</text>
</comment>
<accession>R2T1S1</accession>
<dbReference type="HOGENOM" id="CLU_070045_0_0_9"/>
<dbReference type="Proteomes" id="UP000013782">
    <property type="component" value="Unassembled WGS sequence"/>
</dbReference>
<dbReference type="STRING" id="160454.RV10_GL001983"/>
<organism evidence="2 3">
    <name type="scientific">Enterococcus pallens ATCC BAA-351</name>
    <dbReference type="NCBI Taxonomy" id="1158607"/>
    <lineage>
        <taxon>Bacteria</taxon>
        <taxon>Bacillati</taxon>
        <taxon>Bacillota</taxon>
        <taxon>Bacilli</taxon>
        <taxon>Lactobacillales</taxon>
        <taxon>Enterococcaceae</taxon>
        <taxon>Enterococcus</taxon>
    </lineage>
</organism>
<feature type="transmembrane region" description="Helical" evidence="1">
    <location>
        <begin position="123"/>
        <end position="146"/>
    </location>
</feature>
<dbReference type="AlphaFoldDB" id="R2T1S1"/>
<name>R2T1S1_9ENTE</name>
<feature type="transmembrane region" description="Helical" evidence="1">
    <location>
        <begin position="184"/>
        <end position="206"/>
    </location>
</feature>
<feature type="transmembrane region" description="Helical" evidence="1">
    <location>
        <begin position="84"/>
        <end position="103"/>
    </location>
</feature>
<keyword evidence="1" id="KW-0472">Membrane</keyword>
<keyword evidence="1" id="KW-1133">Transmembrane helix</keyword>
<feature type="transmembrane region" description="Helical" evidence="1">
    <location>
        <begin position="307"/>
        <end position="330"/>
    </location>
</feature>
<dbReference type="EMBL" id="AJAQ01000015">
    <property type="protein sequence ID" value="EOH94229.1"/>
    <property type="molecule type" value="Genomic_DNA"/>
</dbReference>